<feature type="compositionally biased region" description="Low complexity" evidence="1">
    <location>
        <begin position="554"/>
        <end position="569"/>
    </location>
</feature>
<gene>
    <name evidence="2" type="ORF">PHACADRAFT_196028</name>
</gene>
<feature type="compositionally biased region" description="Polar residues" evidence="1">
    <location>
        <begin position="248"/>
        <end position="263"/>
    </location>
</feature>
<feature type="compositionally biased region" description="Polar residues" evidence="1">
    <location>
        <begin position="368"/>
        <end position="394"/>
    </location>
</feature>
<dbReference type="STRING" id="650164.K5VWP9"/>
<dbReference type="EMBL" id="JH930472">
    <property type="protein sequence ID" value="EKM55978.1"/>
    <property type="molecule type" value="Genomic_DNA"/>
</dbReference>
<organism evidence="2 3">
    <name type="scientific">Phanerochaete carnosa (strain HHB-10118-sp)</name>
    <name type="common">White-rot fungus</name>
    <name type="synonym">Peniophora carnosa</name>
    <dbReference type="NCBI Taxonomy" id="650164"/>
    <lineage>
        <taxon>Eukaryota</taxon>
        <taxon>Fungi</taxon>
        <taxon>Dikarya</taxon>
        <taxon>Basidiomycota</taxon>
        <taxon>Agaricomycotina</taxon>
        <taxon>Agaricomycetes</taxon>
        <taxon>Polyporales</taxon>
        <taxon>Phanerochaetaceae</taxon>
        <taxon>Phanerochaete</taxon>
    </lineage>
</organism>
<dbReference type="AlphaFoldDB" id="K5VWP9"/>
<feature type="compositionally biased region" description="Polar residues" evidence="1">
    <location>
        <begin position="433"/>
        <end position="446"/>
    </location>
</feature>
<feature type="compositionally biased region" description="Low complexity" evidence="1">
    <location>
        <begin position="220"/>
        <end position="247"/>
    </location>
</feature>
<feature type="compositionally biased region" description="Polar residues" evidence="1">
    <location>
        <begin position="767"/>
        <end position="778"/>
    </location>
</feature>
<proteinExistence type="predicted"/>
<dbReference type="GeneID" id="18911116"/>
<dbReference type="InParanoid" id="K5VWP9"/>
<feature type="compositionally biased region" description="Basic and acidic residues" evidence="1">
    <location>
        <begin position="522"/>
        <end position="531"/>
    </location>
</feature>
<evidence type="ECO:0000313" key="3">
    <source>
        <dbReference type="Proteomes" id="UP000008370"/>
    </source>
</evidence>
<feature type="compositionally biased region" description="Pro residues" evidence="1">
    <location>
        <begin position="448"/>
        <end position="458"/>
    </location>
</feature>
<feature type="compositionally biased region" description="Basic and acidic residues" evidence="1">
    <location>
        <begin position="175"/>
        <end position="191"/>
    </location>
</feature>
<evidence type="ECO:0000256" key="1">
    <source>
        <dbReference type="SAM" id="MobiDB-lite"/>
    </source>
</evidence>
<dbReference type="Proteomes" id="UP000008370">
    <property type="component" value="Unassembled WGS sequence"/>
</dbReference>
<dbReference type="KEGG" id="pco:PHACADRAFT_196028"/>
<evidence type="ECO:0000313" key="2">
    <source>
        <dbReference type="EMBL" id="EKM55978.1"/>
    </source>
</evidence>
<keyword evidence="3" id="KW-1185">Reference proteome</keyword>
<reference evidence="2 3" key="1">
    <citation type="journal article" date="2012" name="BMC Genomics">
        <title>Comparative genomics of the white-rot fungi, Phanerochaete carnosa and P. chrysosporium, to elucidate the genetic basis of the distinct wood types they colonize.</title>
        <authorList>
            <person name="Suzuki H."/>
            <person name="MacDonald J."/>
            <person name="Syed K."/>
            <person name="Salamov A."/>
            <person name="Hori C."/>
            <person name="Aerts A."/>
            <person name="Henrissat B."/>
            <person name="Wiebenga A."/>
            <person name="vanKuyk P.A."/>
            <person name="Barry K."/>
            <person name="Lindquist E."/>
            <person name="LaButti K."/>
            <person name="Lapidus A."/>
            <person name="Lucas S."/>
            <person name="Coutinho P."/>
            <person name="Gong Y."/>
            <person name="Samejima M."/>
            <person name="Mahadevan R."/>
            <person name="Abou-Zaid M."/>
            <person name="de Vries R.P."/>
            <person name="Igarashi K."/>
            <person name="Yadav J.S."/>
            <person name="Grigoriev I.V."/>
            <person name="Master E.R."/>
        </authorList>
    </citation>
    <scope>NUCLEOTIDE SEQUENCE [LARGE SCALE GENOMIC DNA]</scope>
    <source>
        <strain evidence="2 3">HHB-10118-sp</strain>
    </source>
</reference>
<protein>
    <submittedName>
        <fullName evidence="2">Uncharacterized protein</fullName>
    </submittedName>
</protein>
<dbReference type="HOGENOM" id="CLU_340682_0_0_1"/>
<sequence length="888" mass="95081">MDARGPLKGTFDRLCTVYGTKLTAWKYYKNLKKIRPGADDTALPDGYMSICAFIAAENTCNFDVTFRSAYAQAELKSEVQFWRHLDEVEEILLAANNNTEQPRIYYSRLSTFDPPCPHCRQNDTKCYRVHAVGGKRTSKKCNPCFQAHRPCTPIRNEDEDSENDSKWSPPRKKKSIEERCNRIEKREEKQTQKRQTMSTECPKLPPFSGSFPANRTQEPSSSSSSSSEPPAVSRFTSSSSKQTSVRSGTANKARPSQSSSSKAATKPGAVPAEPTATQSLDPSQGPSRRPADNERQPLISSNMPPDGKTSPAPSLNAFRKPGPGRSSQGFVTSTPAVRQSTPPDEKRATDSMLVTGPFSMPLQPVKPHSSTGGVKNERSNNSPGQSSGRASTTFPVIPSAAPTSASKQERPVKPSGSGLGSESARSRRASAAQVPTAQRSQAQITPSVPAPQNQPPEVPHFSFTPVNGLSGYGGVEIPTTLEPAFESTPTPRPSPRGRLVGTPKTVSPGADGDQIGTIPVKRPSEDMDTQTRKKRKTNAVGLATTRVQSAFLPASHSTIASAAQSSSGAQPTPPHSINHTPVADDSASQPPPPTPTPANLLASLSFVKSQLPRQIEELPCQPRASVPTRLPTPVSPTTPFAISGGSPIPGSAETVRHEASRCSRQASPQRPSDPRLLPTPRSSMSAPIHTPPTTPAGLPKPALSTPEQDAIMQGSVSAPPEPKTPQLPSWAQISASAHPPPSASASPALPAPNPPPTHALATPPISAHNSAPASSFMSPTHKQYLSSVSRKAQEIDRHVAVNACAHLDLFFAISDMARRAAKFDALLLRHAQESAVNALGGMLRRAGGEVVERWKEVQARGEEVADDVLDILLEDLEERLEKMENERV</sequence>
<feature type="region of interest" description="Disordered" evidence="1">
    <location>
        <begin position="152"/>
        <end position="778"/>
    </location>
</feature>
<feature type="compositionally biased region" description="Polar residues" evidence="1">
    <location>
        <begin position="275"/>
        <end position="286"/>
    </location>
</feature>
<feature type="compositionally biased region" description="Polar residues" evidence="1">
    <location>
        <begin position="325"/>
        <end position="342"/>
    </location>
</feature>
<accession>K5VWP9</accession>
<dbReference type="RefSeq" id="XP_007396282.1">
    <property type="nucleotide sequence ID" value="XM_007396220.1"/>
</dbReference>
<dbReference type="OrthoDB" id="10684572at2759"/>
<name>K5VWP9_PHACS</name>